<sequence length="380" mass="42274">MGKNEFARTVTGSDSGYGDDVSERNSSSSLHPLSRKGYEIGPAAKLQIGDVFEFLWADCPEFEWEWKCLGYSRFIVLRHSDSFPHYCACVPISTGNKRDFAKPGVDTLQQGYVYASGDKERDRDGTGGESHHQSKNLPQLPYSSVGISLKSGRHRIKEDSRANYADVIEVDHEAQVMVIGDAVRYFDRVRKNVNKAFMRQVLREALGPYCQRKKSESAAAGVQGWGNSAVSLTKVPGQDKEQDRVQGDEGVEPKEKQAEHAQPDHVHVPQSPGATEKDLEDFFSDTTRDEEDWDRSPRSPAGFPPPSNERRMRRAASRARPPPDSNTTAVRPGMDKAGLSSLRTLRQGLPGGEDHDDTQSLRSLAMVGRSDSYTSTRSRR</sequence>
<feature type="compositionally biased region" description="Acidic residues" evidence="1">
    <location>
        <begin position="278"/>
        <end position="293"/>
    </location>
</feature>
<evidence type="ECO:0000313" key="4">
    <source>
        <dbReference type="Proteomes" id="UP001140453"/>
    </source>
</evidence>
<feature type="region of interest" description="Disordered" evidence="1">
    <location>
        <begin position="118"/>
        <end position="138"/>
    </location>
</feature>
<evidence type="ECO:0000313" key="3">
    <source>
        <dbReference type="EMBL" id="KAJ4393974.1"/>
    </source>
</evidence>
<reference evidence="3" key="1">
    <citation type="submission" date="2022-10" db="EMBL/GenBank/DDBJ databases">
        <title>Tapping the CABI collections for fungal endophytes: first genome assemblies for Collariella, Neodidymelliopsis, Ascochyta clinopodiicola, Didymella pomorum, Didymosphaeria variabile, Neocosmospora piperis and Neocucurbitaria cava.</title>
        <authorList>
            <person name="Hill R."/>
        </authorList>
    </citation>
    <scope>NUCLEOTIDE SEQUENCE</scope>
    <source>
        <strain evidence="3">IMI 355082</strain>
    </source>
</reference>
<evidence type="ECO:0000259" key="2">
    <source>
        <dbReference type="Pfam" id="PF20233"/>
    </source>
</evidence>
<name>A0A9W9CZW2_9PEZI</name>
<accession>A0A9W9CZW2</accession>
<protein>
    <recommendedName>
        <fullName evidence="2">DUF6590 domain-containing protein</fullName>
    </recommendedName>
</protein>
<evidence type="ECO:0000256" key="1">
    <source>
        <dbReference type="SAM" id="MobiDB-lite"/>
    </source>
</evidence>
<organism evidence="3 4">
    <name type="scientific">Gnomoniopsis smithogilvyi</name>
    <dbReference type="NCBI Taxonomy" id="1191159"/>
    <lineage>
        <taxon>Eukaryota</taxon>
        <taxon>Fungi</taxon>
        <taxon>Dikarya</taxon>
        <taxon>Ascomycota</taxon>
        <taxon>Pezizomycotina</taxon>
        <taxon>Sordariomycetes</taxon>
        <taxon>Sordariomycetidae</taxon>
        <taxon>Diaporthales</taxon>
        <taxon>Gnomoniaceae</taxon>
        <taxon>Gnomoniopsis</taxon>
    </lineage>
</organism>
<dbReference type="InterPro" id="IPR046497">
    <property type="entry name" value="DUF6590"/>
</dbReference>
<feature type="compositionally biased region" description="Basic and acidic residues" evidence="1">
    <location>
        <begin position="237"/>
        <end position="267"/>
    </location>
</feature>
<gene>
    <name evidence="3" type="ORF">N0V93_003191</name>
</gene>
<comment type="caution">
    <text evidence="3">The sequence shown here is derived from an EMBL/GenBank/DDBJ whole genome shotgun (WGS) entry which is preliminary data.</text>
</comment>
<dbReference type="AlphaFoldDB" id="A0A9W9CZW2"/>
<feature type="domain" description="DUF6590" evidence="2">
    <location>
        <begin position="47"/>
        <end position="181"/>
    </location>
</feature>
<feature type="compositionally biased region" description="Low complexity" evidence="1">
    <location>
        <begin position="369"/>
        <end position="380"/>
    </location>
</feature>
<dbReference type="EMBL" id="JAPEVB010000002">
    <property type="protein sequence ID" value="KAJ4393974.1"/>
    <property type="molecule type" value="Genomic_DNA"/>
</dbReference>
<dbReference type="Pfam" id="PF20233">
    <property type="entry name" value="DUF6590"/>
    <property type="match status" value="1"/>
</dbReference>
<feature type="region of interest" description="Disordered" evidence="1">
    <location>
        <begin position="1"/>
        <end position="32"/>
    </location>
</feature>
<proteinExistence type="predicted"/>
<feature type="compositionally biased region" description="Basic and acidic residues" evidence="1">
    <location>
        <begin position="118"/>
        <end position="132"/>
    </location>
</feature>
<dbReference type="Proteomes" id="UP001140453">
    <property type="component" value="Unassembled WGS sequence"/>
</dbReference>
<dbReference type="OrthoDB" id="5224381at2759"/>
<feature type="region of interest" description="Disordered" evidence="1">
    <location>
        <begin position="230"/>
        <end position="380"/>
    </location>
</feature>
<keyword evidence="4" id="KW-1185">Reference proteome</keyword>